<feature type="transmembrane region" description="Helical" evidence="2">
    <location>
        <begin position="85"/>
        <end position="102"/>
    </location>
</feature>
<gene>
    <name evidence="3" type="ORF">D7294_05050</name>
</gene>
<keyword evidence="2" id="KW-1133">Transmembrane helix</keyword>
<reference evidence="3 4" key="1">
    <citation type="journal article" date="2014" name="Int. J. Syst. Evol. Microbiol.">
        <title>Streptomyces hoynatensis sp. nov., isolated from deep marine sediment.</title>
        <authorList>
            <person name="Veyisoglu A."/>
            <person name="Sahin N."/>
        </authorList>
    </citation>
    <scope>NUCLEOTIDE SEQUENCE [LARGE SCALE GENOMIC DNA]</scope>
    <source>
        <strain evidence="3 4">KCTC 29097</strain>
    </source>
</reference>
<dbReference type="OrthoDB" id="5187794at2"/>
<dbReference type="RefSeq" id="WP_120675901.1">
    <property type="nucleotide sequence ID" value="NZ_RBAL01000002.1"/>
</dbReference>
<feature type="compositionally biased region" description="Basic and acidic residues" evidence="1">
    <location>
        <begin position="211"/>
        <end position="222"/>
    </location>
</feature>
<dbReference type="EMBL" id="RBAL01000002">
    <property type="protein sequence ID" value="RKN45819.1"/>
    <property type="molecule type" value="Genomic_DNA"/>
</dbReference>
<name>A0A3A9ZCL0_9ACTN</name>
<evidence type="ECO:0000256" key="1">
    <source>
        <dbReference type="SAM" id="MobiDB-lite"/>
    </source>
</evidence>
<keyword evidence="2" id="KW-0812">Transmembrane</keyword>
<feature type="transmembrane region" description="Helical" evidence="2">
    <location>
        <begin position="43"/>
        <end position="65"/>
    </location>
</feature>
<comment type="caution">
    <text evidence="3">The sequence shown here is derived from an EMBL/GenBank/DDBJ whole genome shotgun (WGS) entry which is preliminary data.</text>
</comment>
<evidence type="ECO:0000313" key="3">
    <source>
        <dbReference type="EMBL" id="RKN45819.1"/>
    </source>
</evidence>
<accession>A0A3A9ZCL0</accession>
<proteinExistence type="predicted"/>
<evidence type="ECO:0000256" key="2">
    <source>
        <dbReference type="SAM" id="Phobius"/>
    </source>
</evidence>
<feature type="region of interest" description="Disordered" evidence="1">
    <location>
        <begin position="1"/>
        <end position="20"/>
    </location>
</feature>
<sequence>MSHAHESPFARGEPRLPRNTPRGLFSQARLDESLPTDQRLSRVYRVGAALVGICLVVFGLLGVFSSIGFWSNGDDTVVGLHTDGALSWLSILVGLVLFSGMIKGGNFASNLNLIVGLLFLLSGFVNLAVIRTPLNFLNFRIANVIFSFVVGLLLLVFGMYGRVSGRLPHDNPYFRARNPEYEVEAARRRELSERRQQEFSRGQAPGRPPSRRPEAGRRETRRGSPRRF</sequence>
<keyword evidence="4" id="KW-1185">Reference proteome</keyword>
<dbReference type="AlphaFoldDB" id="A0A3A9ZCL0"/>
<protein>
    <submittedName>
        <fullName evidence="3">DUF4383 domain-containing protein</fullName>
    </submittedName>
</protein>
<feature type="transmembrane region" description="Helical" evidence="2">
    <location>
        <begin position="111"/>
        <end position="129"/>
    </location>
</feature>
<feature type="compositionally biased region" description="Basic and acidic residues" evidence="1">
    <location>
        <begin position="186"/>
        <end position="198"/>
    </location>
</feature>
<feature type="compositionally biased region" description="Basic and acidic residues" evidence="1">
    <location>
        <begin position="1"/>
        <end position="16"/>
    </location>
</feature>
<dbReference type="Pfam" id="PF14325">
    <property type="entry name" value="DUF4383"/>
    <property type="match status" value="1"/>
</dbReference>
<feature type="transmembrane region" description="Helical" evidence="2">
    <location>
        <begin position="141"/>
        <end position="160"/>
    </location>
</feature>
<feature type="region of interest" description="Disordered" evidence="1">
    <location>
        <begin position="186"/>
        <end position="228"/>
    </location>
</feature>
<dbReference type="Proteomes" id="UP000272474">
    <property type="component" value="Unassembled WGS sequence"/>
</dbReference>
<keyword evidence="2" id="KW-0472">Membrane</keyword>
<organism evidence="3 4">
    <name type="scientific">Streptomyces hoynatensis</name>
    <dbReference type="NCBI Taxonomy" id="1141874"/>
    <lineage>
        <taxon>Bacteria</taxon>
        <taxon>Bacillati</taxon>
        <taxon>Actinomycetota</taxon>
        <taxon>Actinomycetes</taxon>
        <taxon>Kitasatosporales</taxon>
        <taxon>Streptomycetaceae</taxon>
        <taxon>Streptomyces</taxon>
    </lineage>
</organism>
<evidence type="ECO:0000313" key="4">
    <source>
        <dbReference type="Proteomes" id="UP000272474"/>
    </source>
</evidence>